<accession>A0A427AIW0</accession>
<proteinExistence type="predicted"/>
<dbReference type="Proteomes" id="UP000287651">
    <property type="component" value="Unassembled WGS sequence"/>
</dbReference>
<sequence>MRPSFSFTTTVASAPTSSGTFPTSSTADDDFYTCLSAPSLLQSLLLYLPATPAVAASPLPKSTAVGPSPRWGREGVAACWSCATVVVHKKDGLVHKNASVEELRKPTGSDGGRESRCTKSPMEEEKANTLEVSSFDVDERLSFDNKKRYICTDEERVTFGAKEAEDVREGGGG</sequence>
<organism evidence="2 3">
    <name type="scientific">Ensete ventricosum</name>
    <name type="common">Abyssinian banana</name>
    <name type="synonym">Musa ensete</name>
    <dbReference type="NCBI Taxonomy" id="4639"/>
    <lineage>
        <taxon>Eukaryota</taxon>
        <taxon>Viridiplantae</taxon>
        <taxon>Streptophyta</taxon>
        <taxon>Embryophyta</taxon>
        <taxon>Tracheophyta</taxon>
        <taxon>Spermatophyta</taxon>
        <taxon>Magnoliopsida</taxon>
        <taxon>Liliopsida</taxon>
        <taxon>Zingiberales</taxon>
        <taxon>Musaceae</taxon>
        <taxon>Ensete</taxon>
    </lineage>
</organism>
<feature type="region of interest" description="Disordered" evidence="1">
    <location>
        <begin position="103"/>
        <end position="130"/>
    </location>
</feature>
<dbReference type="AlphaFoldDB" id="A0A427AIW0"/>
<dbReference type="EMBL" id="AMZH03002291">
    <property type="protein sequence ID" value="RRT76101.1"/>
    <property type="molecule type" value="Genomic_DNA"/>
</dbReference>
<name>A0A427AIW0_ENSVE</name>
<feature type="compositionally biased region" description="Basic and acidic residues" evidence="1">
    <location>
        <begin position="103"/>
        <end position="128"/>
    </location>
</feature>
<feature type="compositionally biased region" description="Polar residues" evidence="1">
    <location>
        <begin position="1"/>
        <end position="11"/>
    </location>
</feature>
<evidence type="ECO:0000256" key="1">
    <source>
        <dbReference type="SAM" id="MobiDB-lite"/>
    </source>
</evidence>
<comment type="caution">
    <text evidence="2">The sequence shown here is derived from an EMBL/GenBank/DDBJ whole genome shotgun (WGS) entry which is preliminary data.</text>
</comment>
<protein>
    <submittedName>
        <fullName evidence="2">Uncharacterized protein</fullName>
    </submittedName>
</protein>
<feature type="compositionally biased region" description="Low complexity" evidence="1">
    <location>
        <begin position="12"/>
        <end position="24"/>
    </location>
</feature>
<reference evidence="2 3" key="1">
    <citation type="journal article" date="2014" name="Agronomy (Basel)">
        <title>A Draft Genome Sequence for Ensete ventricosum, the Drought-Tolerant Tree Against Hunger.</title>
        <authorList>
            <person name="Harrison J."/>
            <person name="Moore K.A."/>
            <person name="Paszkiewicz K."/>
            <person name="Jones T."/>
            <person name="Grant M."/>
            <person name="Ambacheew D."/>
            <person name="Muzemil S."/>
            <person name="Studholme D.J."/>
        </authorList>
    </citation>
    <scope>NUCLEOTIDE SEQUENCE [LARGE SCALE GENOMIC DNA]</scope>
</reference>
<evidence type="ECO:0000313" key="2">
    <source>
        <dbReference type="EMBL" id="RRT76101.1"/>
    </source>
</evidence>
<feature type="region of interest" description="Disordered" evidence="1">
    <location>
        <begin position="1"/>
        <end position="24"/>
    </location>
</feature>
<evidence type="ECO:0000313" key="3">
    <source>
        <dbReference type="Proteomes" id="UP000287651"/>
    </source>
</evidence>
<gene>
    <name evidence="2" type="ORF">B296_00004574</name>
</gene>